<accession>C9L8D2</accession>
<dbReference type="HOGENOM" id="CLU_3004984_0_0_9"/>
<proteinExistence type="predicted"/>
<dbReference type="EMBL" id="ABYU02000017">
    <property type="protein sequence ID" value="EEX21624.1"/>
    <property type="molecule type" value="Genomic_DNA"/>
</dbReference>
<protein>
    <submittedName>
        <fullName evidence="1">Uncharacterized protein</fullName>
    </submittedName>
</protein>
<dbReference type="InterPro" id="IPR018130">
    <property type="entry name" value="Ribosomal_uS2_CS"/>
</dbReference>
<organism evidence="1 2">
    <name type="scientific">Blautia hansenii DSM 20583</name>
    <dbReference type="NCBI Taxonomy" id="537007"/>
    <lineage>
        <taxon>Bacteria</taxon>
        <taxon>Bacillati</taxon>
        <taxon>Bacillota</taxon>
        <taxon>Clostridia</taxon>
        <taxon>Lachnospirales</taxon>
        <taxon>Lachnospiraceae</taxon>
        <taxon>Blautia</taxon>
    </lineage>
</organism>
<dbReference type="STRING" id="537007.BLAHAN_05654"/>
<dbReference type="GO" id="GO:0005840">
    <property type="term" value="C:ribosome"/>
    <property type="evidence" value="ECO:0007669"/>
    <property type="project" value="InterPro"/>
</dbReference>
<name>C9L8D2_BLAHA</name>
<dbReference type="AlphaFoldDB" id="C9L8D2"/>
<dbReference type="GO" id="GO:0003735">
    <property type="term" value="F:structural constituent of ribosome"/>
    <property type="evidence" value="ECO:0007669"/>
    <property type="project" value="InterPro"/>
</dbReference>
<sequence length="56" mass="6696">MEQEIKANVKAGLSYVEYNMQSKKRTIKNLVYSKTYFGENMKFVWIVKNIRAFYGH</sequence>
<gene>
    <name evidence="1" type="ORF">BLAHAN_05654</name>
</gene>
<evidence type="ECO:0000313" key="2">
    <source>
        <dbReference type="Proteomes" id="UP000003755"/>
    </source>
</evidence>
<comment type="caution">
    <text evidence="1">The sequence shown here is derived from an EMBL/GenBank/DDBJ whole genome shotgun (WGS) entry which is preliminary data.</text>
</comment>
<dbReference type="PROSITE" id="PS00962">
    <property type="entry name" value="RIBOSOMAL_S2_1"/>
    <property type="match status" value="1"/>
</dbReference>
<dbReference type="Proteomes" id="UP000003755">
    <property type="component" value="Unassembled WGS sequence"/>
</dbReference>
<evidence type="ECO:0000313" key="1">
    <source>
        <dbReference type="EMBL" id="EEX21624.1"/>
    </source>
</evidence>
<dbReference type="GO" id="GO:0006412">
    <property type="term" value="P:translation"/>
    <property type="evidence" value="ECO:0007669"/>
    <property type="project" value="InterPro"/>
</dbReference>
<keyword evidence="2" id="KW-1185">Reference proteome</keyword>
<reference evidence="1" key="1">
    <citation type="submission" date="2009-09" db="EMBL/GenBank/DDBJ databases">
        <authorList>
            <person name="Weinstock G."/>
            <person name="Sodergren E."/>
            <person name="Clifton S."/>
            <person name="Fulton L."/>
            <person name="Fulton B."/>
            <person name="Courtney L."/>
            <person name="Fronick C."/>
            <person name="Harrison M."/>
            <person name="Strong C."/>
            <person name="Farmer C."/>
            <person name="Delahaunty K."/>
            <person name="Markovic C."/>
            <person name="Hall O."/>
            <person name="Minx P."/>
            <person name="Tomlinson C."/>
            <person name="Mitreva M."/>
            <person name="Nelson J."/>
            <person name="Hou S."/>
            <person name="Wollam A."/>
            <person name="Pepin K.H."/>
            <person name="Johnson M."/>
            <person name="Bhonagiri V."/>
            <person name="Nash W.E."/>
            <person name="Warren W."/>
            <person name="Chinwalla A."/>
            <person name="Mardis E.R."/>
            <person name="Wilson R.K."/>
        </authorList>
    </citation>
    <scope>NUCLEOTIDE SEQUENCE [LARGE SCALE GENOMIC DNA]</scope>
    <source>
        <strain evidence="1">DSM 20583</strain>
    </source>
</reference>